<comment type="caution">
    <text evidence="1">The sequence shown here is derived from an EMBL/GenBank/DDBJ whole genome shotgun (WGS) entry which is preliminary data.</text>
</comment>
<dbReference type="AlphaFoldDB" id="A0AAW2TTD8"/>
<evidence type="ECO:0000313" key="1">
    <source>
        <dbReference type="EMBL" id="KAL0408140.1"/>
    </source>
</evidence>
<name>A0AAW2TTD8_SESRA</name>
<reference evidence="1" key="1">
    <citation type="submission" date="2020-06" db="EMBL/GenBank/DDBJ databases">
        <authorList>
            <person name="Li T."/>
            <person name="Hu X."/>
            <person name="Zhang T."/>
            <person name="Song X."/>
            <person name="Zhang H."/>
            <person name="Dai N."/>
            <person name="Sheng W."/>
            <person name="Hou X."/>
            <person name="Wei L."/>
        </authorList>
    </citation>
    <scope>NUCLEOTIDE SEQUENCE</scope>
    <source>
        <strain evidence="1">G02</strain>
        <tissue evidence="1">Leaf</tissue>
    </source>
</reference>
<proteinExistence type="predicted"/>
<organism evidence="1">
    <name type="scientific">Sesamum radiatum</name>
    <name type="common">Black benniseed</name>
    <dbReference type="NCBI Taxonomy" id="300843"/>
    <lineage>
        <taxon>Eukaryota</taxon>
        <taxon>Viridiplantae</taxon>
        <taxon>Streptophyta</taxon>
        <taxon>Embryophyta</taxon>
        <taxon>Tracheophyta</taxon>
        <taxon>Spermatophyta</taxon>
        <taxon>Magnoliopsida</taxon>
        <taxon>eudicotyledons</taxon>
        <taxon>Gunneridae</taxon>
        <taxon>Pentapetalae</taxon>
        <taxon>asterids</taxon>
        <taxon>lamiids</taxon>
        <taxon>Lamiales</taxon>
        <taxon>Pedaliaceae</taxon>
        <taxon>Sesamum</taxon>
    </lineage>
</organism>
<dbReference type="Gene3D" id="3.50.50.60">
    <property type="entry name" value="FAD/NAD(P)-binding domain"/>
    <property type="match status" value="1"/>
</dbReference>
<reference evidence="1" key="2">
    <citation type="journal article" date="2024" name="Plant">
        <title>Genomic evolution and insights into agronomic trait innovations of Sesamum species.</title>
        <authorList>
            <person name="Miao H."/>
            <person name="Wang L."/>
            <person name="Qu L."/>
            <person name="Liu H."/>
            <person name="Sun Y."/>
            <person name="Le M."/>
            <person name="Wang Q."/>
            <person name="Wei S."/>
            <person name="Zheng Y."/>
            <person name="Lin W."/>
            <person name="Duan Y."/>
            <person name="Cao H."/>
            <person name="Xiong S."/>
            <person name="Wang X."/>
            <person name="Wei L."/>
            <person name="Li C."/>
            <person name="Ma Q."/>
            <person name="Ju M."/>
            <person name="Zhao R."/>
            <person name="Li G."/>
            <person name="Mu C."/>
            <person name="Tian Q."/>
            <person name="Mei H."/>
            <person name="Zhang T."/>
            <person name="Gao T."/>
            <person name="Zhang H."/>
        </authorList>
    </citation>
    <scope>NUCLEOTIDE SEQUENCE</scope>
    <source>
        <strain evidence="1">G02</strain>
    </source>
</reference>
<protein>
    <submittedName>
        <fullName evidence="1">Monodehydroascorbate reductase, chloroplastic/mitochondrial</fullName>
    </submittedName>
</protein>
<gene>
    <name evidence="1" type="ORF">Sradi_1748400</name>
</gene>
<accession>A0AAW2TTD8</accession>
<sequence length="97" mass="10267">MASISNALPLKNGLSLWCPRSTSVNQISGPSSIVSTSSRRRFTVSASSFANENREFVIVGGGNAAGYAARTFIEHGLADGRLCIVSKEVATYSNLIE</sequence>
<dbReference type="InterPro" id="IPR036188">
    <property type="entry name" value="FAD/NAD-bd_sf"/>
</dbReference>
<dbReference type="EMBL" id="JACGWJ010000007">
    <property type="protein sequence ID" value="KAL0408140.1"/>
    <property type="molecule type" value="Genomic_DNA"/>
</dbReference>